<dbReference type="Proteomes" id="UP000277424">
    <property type="component" value="Unassembled WGS sequence"/>
</dbReference>
<proteinExistence type="inferred from homology"/>
<evidence type="ECO:0000256" key="7">
    <source>
        <dbReference type="ARBA" id="ARBA00022490"/>
    </source>
</evidence>
<dbReference type="RefSeq" id="WP_121220136.1">
    <property type="nucleotide sequence ID" value="NZ_RBIG01000002.1"/>
</dbReference>
<comment type="similarity">
    <text evidence="4">Belongs to the peptidase M20A family. ArgE subfamily.</text>
</comment>
<comment type="pathway">
    <text evidence="3">Amino-acid biosynthesis; L-lysine biosynthesis via DAP pathway; LL-2,6-diaminopimelate from (S)-tetrahydrodipicolinate (succinylase route): step 3/3.</text>
</comment>
<name>A0A420WHF7_9PROT</name>
<comment type="catalytic activity">
    <reaction evidence="14">
        <text>N-succinyl-(2S,6S)-2,6-diaminopimelate + H2O = (2S,6S)-2,6-diaminopimelate + succinate</text>
        <dbReference type="Rhea" id="RHEA:22608"/>
        <dbReference type="ChEBI" id="CHEBI:15377"/>
        <dbReference type="ChEBI" id="CHEBI:30031"/>
        <dbReference type="ChEBI" id="CHEBI:57609"/>
        <dbReference type="ChEBI" id="CHEBI:58087"/>
        <dbReference type="EC" id="3.5.1.18"/>
    </reaction>
</comment>
<sequence length="386" mass="41344">MTDTARAIAMIRRLVAFDTTSALSNLALIEDVKSYLAEYGIDSRLTFDEAHGKANLYATIGPKDKGGVVLSGHTDVVPVEGQIWATDPFEVVEKNGLLYGRGTSDMKSFIAIALALVPELVKMELKTPIHFAFSFDEEVGCFGVKHLIRDIVENFPLPRAVIIGEPTEMKLVTAHKGVQAYRVEVTGVAGHSSLPQNGVNAVFAATDLIQTVKAMQEAAKQRPSAEAFEPPYSSFNVGRIEGGTAGNIIPQNCNFSVEMRIVPEDDGAAMEAELRAAVEALDAELKAQSPKAGATMRLFAAVPPLKPESDGVAEALVRHLTGVNQTDVVAFATEGGLFQEAGISTVMCGPGSIVQAHQPDEFIAISQVEEGIAFMRKLFAWAEKTA</sequence>
<evidence type="ECO:0000259" key="15">
    <source>
        <dbReference type="Pfam" id="PF07687"/>
    </source>
</evidence>
<dbReference type="InterPro" id="IPR036264">
    <property type="entry name" value="Bact_exopeptidase_dim_dom"/>
</dbReference>
<dbReference type="InterPro" id="IPR002933">
    <property type="entry name" value="Peptidase_M20"/>
</dbReference>
<dbReference type="SUPFAM" id="SSF55031">
    <property type="entry name" value="Bacterial exopeptidase dimerisation domain"/>
    <property type="match status" value="1"/>
</dbReference>
<organism evidence="16 17">
    <name type="scientific">Oceanibaculum indicum</name>
    <dbReference type="NCBI Taxonomy" id="526216"/>
    <lineage>
        <taxon>Bacteria</taxon>
        <taxon>Pseudomonadati</taxon>
        <taxon>Pseudomonadota</taxon>
        <taxon>Alphaproteobacteria</taxon>
        <taxon>Rhodospirillales</taxon>
        <taxon>Oceanibaculaceae</taxon>
        <taxon>Oceanibaculum</taxon>
    </lineage>
</organism>
<protein>
    <recommendedName>
        <fullName evidence="6">Probable succinyl-diaminopimelate desuccinylase</fullName>
        <ecNumber evidence="5">3.5.1.18</ecNumber>
    </recommendedName>
</protein>
<evidence type="ECO:0000256" key="8">
    <source>
        <dbReference type="ARBA" id="ARBA00022571"/>
    </source>
</evidence>
<evidence type="ECO:0000256" key="4">
    <source>
        <dbReference type="ARBA" id="ARBA00005691"/>
    </source>
</evidence>
<dbReference type="SUPFAM" id="SSF53187">
    <property type="entry name" value="Zn-dependent exopeptidases"/>
    <property type="match status" value="1"/>
</dbReference>
<keyword evidence="12" id="KW-0862">Zinc</keyword>
<dbReference type="Pfam" id="PF01546">
    <property type="entry name" value="Peptidase_M20"/>
    <property type="match status" value="1"/>
</dbReference>
<evidence type="ECO:0000256" key="13">
    <source>
        <dbReference type="ARBA" id="ARBA00023285"/>
    </source>
</evidence>
<reference evidence="16 17" key="1">
    <citation type="submission" date="2018-10" db="EMBL/GenBank/DDBJ databases">
        <title>Comparative analysis of microorganisms from saline springs in Andes Mountain Range, Colombia.</title>
        <authorList>
            <person name="Rubin E."/>
        </authorList>
    </citation>
    <scope>NUCLEOTIDE SEQUENCE [LARGE SCALE GENOMIC DNA]</scope>
    <source>
        <strain evidence="16 17">USBA 36</strain>
    </source>
</reference>
<gene>
    <name evidence="16" type="ORF">BCL74_2325</name>
</gene>
<dbReference type="InterPro" id="IPR010182">
    <property type="entry name" value="ArgE/DapE"/>
</dbReference>
<dbReference type="NCBIfam" id="TIGR01910">
    <property type="entry name" value="DapE-ArgE"/>
    <property type="match status" value="1"/>
</dbReference>
<evidence type="ECO:0000256" key="11">
    <source>
        <dbReference type="ARBA" id="ARBA00022801"/>
    </source>
</evidence>
<dbReference type="GO" id="GO:0009089">
    <property type="term" value="P:lysine biosynthetic process via diaminopimelate"/>
    <property type="evidence" value="ECO:0007669"/>
    <property type="project" value="UniProtKB-UniPathway"/>
</dbReference>
<keyword evidence="10" id="KW-0479">Metal-binding</keyword>
<accession>A0A420WHF7</accession>
<dbReference type="GO" id="GO:0006526">
    <property type="term" value="P:L-arginine biosynthetic process"/>
    <property type="evidence" value="ECO:0007669"/>
    <property type="project" value="UniProtKB-KW"/>
</dbReference>
<dbReference type="EMBL" id="RBIG01000002">
    <property type="protein sequence ID" value="RKQ70379.1"/>
    <property type="molecule type" value="Genomic_DNA"/>
</dbReference>
<dbReference type="PROSITE" id="PS00759">
    <property type="entry name" value="ARGE_DAPE_CPG2_2"/>
    <property type="match status" value="1"/>
</dbReference>
<dbReference type="Gene3D" id="3.30.70.360">
    <property type="match status" value="1"/>
</dbReference>
<evidence type="ECO:0000313" key="16">
    <source>
        <dbReference type="EMBL" id="RKQ70379.1"/>
    </source>
</evidence>
<dbReference type="NCBIfam" id="TIGR01892">
    <property type="entry name" value="AcOrn-deacetyl"/>
    <property type="match status" value="1"/>
</dbReference>
<evidence type="ECO:0000256" key="3">
    <source>
        <dbReference type="ARBA" id="ARBA00005130"/>
    </source>
</evidence>
<dbReference type="InterPro" id="IPR011650">
    <property type="entry name" value="Peptidase_M20_dimer"/>
</dbReference>
<dbReference type="Gene3D" id="3.40.630.10">
    <property type="entry name" value="Zn peptidases"/>
    <property type="match status" value="1"/>
</dbReference>
<evidence type="ECO:0000256" key="9">
    <source>
        <dbReference type="ARBA" id="ARBA00022605"/>
    </source>
</evidence>
<evidence type="ECO:0000256" key="14">
    <source>
        <dbReference type="ARBA" id="ARBA00051301"/>
    </source>
</evidence>
<comment type="caution">
    <text evidence="16">The sequence shown here is derived from an EMBL/GenBank/DDBJ whole genome shotgun (WGS) entry which is preliminary data.</text>
</comment>
<keyword evidence="7" id="KW-0963">Cytoplasm</keyword>
<dbReference type="EC" id="3.5.1.18" evidence="5"/>
<evidence type="ECO:0000256" key="5">
    <source>
        <dbReference type="ARBA" id="ARBA00011921"/>
    </source>
</evidence>
<feature type="domain" description="Peptidase M20 dimerisation" evidence="15">
    <location>
        <begin position="173"/>
        <end position="283"/>
    </location>
</feature>
<evidence type="ECO:0000256" key="2">
    <source>
        <dbReference type="ARBA" id="ARBA00001947"/>
    </source>
</evidence>
<comment type="cofactor">
    <cofactor evidence="1">
        <name>Co(2+)</name>
        <dbReference type="ChEBI" id="CHEBI:48828"/>
    </cofactor>
</comment>
<evidence type="ECO:0000256" key="1">
    <source>
        <dbReference type="ARBA" id="ARBA00001941"/>
    </source>
</evidence>
<dbReference type="PANTHER" id="PTHR43808">
    <property type="entry name" value="ACETYLORNITHINE DEACETYLASE"/>
    <property type="match status" value="1"/>
</dbReference>
<dbReference type="CDD" id="cd03894">
    <property type="entry name" value="M20_ArgE"/>
    <property type="match status" value="1"/>
</dbReference>
<evidence type="ECO:0000256" key="6">
    <source>
        <dbReference type="ARBA" id="ARBA00016853"/>
    </source>
</evidence>
<dbReference type="GO" id="GO:0008777">
    <property type="term" value="F:acetylornithine deacetylase activity"/>
    <property type="evidence" value="ECO:0007669"/>
    <property type="project" value="TreeGrafter"/>
</dbReference>
<evidence type="ECO:0000256" key="10">
    <source>
        <dbReference type="ARBA" id="ARBA00022723"/>
    </source>
</evidence>
<evidence type="ECO:0000313" key="17">
    <source>
        <dbReference type="Proteomes" id="UP000277424"/>
    </source>
</evidence>
<keyword evidence="8" id="KW-0055">Arginine biosynthesis</keyword>
<dbReference type="InterPro" id="IPR001261">
    <property type="entry name" value="ArgE/DapE_CS"/>
</dbReference>
<dbReference type="NCBIfam" id="NF005710">
    <property type="entry name" value="PRK07522.1"/>
    <property type="match status" value="1"/>
</dbReference>
<dbReference type="PANTHER" id="PTHR43808:SF31">
    <property type="entry name" value="N-ACETYL-L-CITRULLINE DEACETYLASE"/>
    <property type="match status" value="1"/>
</dbReference>
<dbReference type="Pfam" id="PF07687">
    <property type="entry name" value="M20_dimer"/>
    <property type="match status" value="1"/>
</dbReference>
<dbReference type="UniPathway" id="UPA00034">
    <property type="reaction ID" value="UER00021"/>
</dbReference>
<dbReference type="InterPro" id="IPR050072">
    <property type="entry name" value="Peptidase_M20A"/>
</dbReference>
<evidence type="ECO:0000256" key="12">
    <source>
        <dbReference type="ARBA" id="ARBA00022833"/>
    </source>
</evidence>
<dbReference type="InterPro" id="IPR010169">
    <property type="entry name" value="AcOrn-deacetyl"/>
</dbReference>
<dbReference type="AlphaFoldDB" id="A0A420WHF7"/>
<dbReference type="GO" id="GO:0009014">
    <property type="term" value="F:succinyl-diaminopimelate desuccinylase activity"/>
    <property type="evidence" value="ECO:0007669"/>
    <property type="project" value="UniProtKB-EC"/>
</dbReference>
<comment type="cofactor">
    <cofactor evidence="2">
        <name>Zn(2+)</name>
        <dbReference type="ChEBI" id="CHEBI:29105"/>
    </cofactor>
</comment>
<keyword evidence="11" id="KW-0378">Hydrolase</keyword>
<keyword evidence="13" id="KW-0170">Cobalt</keyword>
<dbReference type="OrthoDB" id="9809784at2"/>
<keyword evidence="9" id="KW-0028">Amino-acid biosynthesis</keyword>
<dbReference type="GO" id="GO:0046872">
    <property type="term" value="F:metal ion binding"/>
    <property type="evidence" value="ECO:0007669"/>
    <property type="project" value="UniProtKB-KW"/>
</dbReference>